<protein>
    <submittedName>
        <fullName evidence="1">FAD-dependent thymidylate synthase</fullName>
        <ecNumber evidence="1">2.1.1.148</ecNumber>
    </submittedName>
</protein>
<dbReference type="GO" id="GO:0032259">
    <property type="term" value="P:methylation"/>
    <property type="evidence" value="ECO:0007669"/>
    <property type="project" value="UniProtKB-KW"/>
</dbReference>
<gene>
    <name evidence="1" type="primary">thyX</name>
    <name evidence="1" type="ORF">SAMEA1402366_03421</name>
</gene>
<name>A0AB74R7V2_CLODI</name>
<keyword evidence="1" id="KW-0489">Methyltransferase</keyword>
<accession>A0AB74R7V2</accession>
<reference evidence="1 2" key="1">
    <citation type="submission" date="2019-04" db="EMBL/GenBank/DDBJ databases">
        <authorList>
            <consortium name="Pathogen Informatics"/>
        </authorList>
    </citation>
    <scope>NUCLEOTIDE SEQUENCE [LARGE SCALE GENOMIC DNA]</scope>
    <source>
        <strain evidence="2">tl291</strain>
    </source>
</reference>
<dbReference type="EC" id="2.1.1.148" evidence="1"/>
<organism evidence="1 2">
    <name type="scientific">Clostridioides difficile</name>
    <name type="common">Peptoclostridium difficile</name>
    <dbReference type="NCBI Taxonomy" id="1496"/>
    <lineage>
        <taxon>Bacteria</taxon>
        <taxon>Bacillati</taxon>
        <taxon>Bacillota</taxon>
        <taxon>Clostridia</taxon>
        <taxon>Peptostreptococcales</taxon>
        <taxon>Peptostreptococcaceae</taxon>
        <taxon>Clostridioides</taxon>
    </lineage>
</organism>
<proteinExistence type="predicted"/>
<comment type="caution">
    <text evidence="1">The sequence shown here is derived from an EMBL/GenBank/DDBJ whole genome shotgun (WGS) entry which is preliminary data.</text>
</comment>
<keyword evidence="1" id="KW-0808">Transferase</keyword>
<evidence type="ECO:0000313" key="1">
    <source>
        <dbReference type="EMBL" id="VHY19842.1"/>
    </source>
</evidence>
<dbReference type="AlphaFoldDB" id="A0AB74R7V2"/>
<evidence type="ECO:0000313" key="2">
    <source>
        <dbReference type="Proteomes" id="UP000372533"/>
    </source>
</evidence>
<dbReference type="Proteomes" id="UP000372533">
    <property type="component" value="Unassembled WGS sequence"/>
</dbReference>
<sequence>MKVKLISHTPEPEKVIAMAAKLCYSPVGTDEIEKDF</sequence>
<dbReference type="EMBL" id="CAAJVP010000023">
    <property type="protein sequence ID" value="VHY19842.1"/>
    <property type="molecule type" value="Genomic_DNA"/>
</dbReference>
<dbReference type="GO" id="GO:0050797">
    <property type="term" value="F:thymidylate synthase (FAD) activity"/>
    <property type="evidence" value="ECO:0007669"/>
    <property type="project" value="UniProtKB-EC"/>
</dbReference>